<dbReference type="PANTHER" id="PTHR45453:SF1">
    <property type="entry name" value="PHOSPHATE REGULON SENSOR PROTEIN PHOR"/>
    <property type="match status" value="1"/>
</dbReference>
<evidence type="ECO:0000256" key="3">
    <source>
        <dbReference type="ARBA" id="ARBA00022553"/>
    </source>
</evidence>
<protein>
    <recommendedName>
        <fullName evidence="2">histidine kinase</fullName>
        <ecNumber evidence="2">2.7.13.3</ecNumber>
    </recommendedName>
</protein>
<keyword evidence="7" id="KW-0812">Transmembrane</keyword>
<dbReference type="PRINTS" id="PR00344">
    <property type="entry name" value="BCTRLSENSOR"/>
</dbReference>
<dbReference type="SUPFAM" id="SSF55874">
    <property type="entry name" value="ATPase domain of HSP90 chaperone/DNA topoisomerase II/histidine kinase"/>
    <property type="match status" value="1"/>
</dbReference>
<dbReference type="InterPro" id="IPR004358">
    <property type="entry name" value="Sig_transdc_His_kin-like_C"/>
</dbReference>
<keyword evidence="9" id="KW-0547">Nucleotide-binding</keyword>
<dbReference type="InterPro" id="IPR050351">
    <property type="entry name" value="BphY/WalK/GraS-like"/>
</dbReference>
<evidence type="ECO:0000256" key="6">
    <source>
        <dbReference type="ARBA" id="ARBA00023012"/>
    </source>
</evidence>
<dbReference type="CDD" id="cd00075">
    <property type="entry name" value="HATPase"/>
    <property type="match status" value="1"/>
</dbReference>
<evidence type="ECO:0000256" key="1">
    <source>
        <dbReference type="ARBA" id="ARBA00000085"/>
    </source>
</evidence>
<keyword evidence="4" id="KW-0808">Transferase</keyword>
<evidence type="ECO:0000313" key="9">
    <source>
        <dbReference type="EMBL" id="MCG7507698.1"/>
    </source>
</evidence>
<dbReference type="SMART" id="SM00388">
    <property type="entry name" value="HisKA"/>
    <property type="match status" value="1"/>
</dbReference>
<keyword evidence="6" id="KW-0902">Two-component regulatory system</keyword>
<keyword evidence="7" id="KW-0472">Membrane</keyword>
<dbReference type="Gene3D" id="1.10.287.130">
    <property type="match status" value="1"/>
</dbReference>
<dbReference type="InterPro" id="IPR003661">
    <property type="entry name" value="HisK_dim/P_dom"/>
</dbReference>
<dbReference type="GO" id="GO:0005524">
    <property type="term" value="F:ATP binding"/>
    <property type="evidence" value="ECO:0007669"/>
    <property type="project" value="UniProtKB-KW"/>
</dbReference>
<evidence type="ECO:0000259" key="8">
    <source>
        <dbReference type="PROSITE" id="PS50109"/>
    </source>
</evidence>
<keyword evidence="5" id="KW-0418">Kinase</keyword>
<dbReference type="PROSITE" id="PS50109">
    <property type="entry name" value="HIS_KIN"/>
    <property type="match status" value="1"/>
</dbReference>
<dbReference type="EMBL" id="JAKREW010000027">
    <property type="protein sequence ID" value="MCG7507698.1"/>
    <property type="molecule type" value="Genomic_DNA"/>
</dbReference>
<proteinExistence type="predicted"/>
<evidence type="ECO:0000256" key="5">
    <source>
        <dbReference type="ARBA" id="ARBA00022777"/>
    </source>
</evidence>
<dbReference type="RefSeq" id="WP_239369087.1">
    <property type="nucleotide sequence ID" value="NZ_JAKREW010000027.1"/>
</dbReference>
<evidence type="ECO:0000256" key="7">
    <source>
        <dbReference type="SAM" id="Phobius"/>
    </source>
</evidence>
<accession>A0ABS9QJS8</accession>
<dbReference type="SUPFAM" id="SSF47384">
    <property type="entry name" value="Homodimeric domain of signal transducing histidine kinase"/>
    <property type="match status" value="1"/>
</dbReference>
<dbReference type="PANTHER" id="PTHR45453">
    <property type="entry name" value="PHOSPHATE REGULON SENSOR PROTEIN PHOR"/>
    <property type="match status" value="1"/>
</dbReference>
<dbReference type="InterPro" id="IPR005467">
    <property type="entry name" value="His_kinase_dom"/>
</dbReference>
<dbReference type="InterPro" id="IPR036097">
    <property type="entry name" value="HisK_dim/P_sf"/>
</dbReference>
<sequence length="421" mass="45969">MSDVTGEDRHSRTSLMVRLWEARWYLLAGLAAVTVAYGFGPGRAWALPVAVLLLFAALFSAKPRAVRIAEKAGEVEAEGLQRLSGEYLAAAVADPLIIFDRSTTVVHANAAAFVAFGGMSPGLSLPLKFRAPEMQALLDSVVSGKIASDELDYLEKLPVERVYRVSASSVGHGTDLFVLVFKDQSEARRIDRMRADFIANASHELRTPLASISGFIETLRGPARNDPAAREQFLQIMQNQTSRMARLIDDLLSLSRLEMKPYLKAGARVDLRQTLESVIDSLGPLARDSNLVVERDFAEGQFAVPGDRDELFQVFENLLENACKYGQSGGRVSVSVAPGGTVAEPTVDVTIRDFGPGIPEEHIPRITERFYRVDVETSRAQKGTGLGLSIVKHILTRHNARMSIRSELGKGAAFTVHLPAN</sequence>
<feature type="transmembrane region" description="Helical" evidence="7">
    <location>
        <begin position="45"/>
        <end position="61"/>
    </location>
</feature>
<evidence type="ECO:0000313" key="10">
    <source>
        <dbReference type="Proteomes" id="UP001201701"/>
    </source>
</evidence>
<dbReference type="EC" id="2.7.13.3" evidence="2"/>
<dbReference type="Proteomes" id="UP001201701">
    <property type="component" value="Unassembled WGS sequence"/>
</dbReference>
<organism evidence="9 10">
    <name type="scientific">Mesorhizobium retamae</name>
    <dbReference type="NCBI Taxonomy" id="2912854"/>
    <lineage>
        <taxon>Bacteria</taxon>
        <taxon>Pseudomonadati</taxon>
        <taxon>Pseudomonadota</taxon>
        <taxon>Alphaproteobacteria</taxon>
        <taxon>Hyphomicrobiales</taxon>
        <taxon>Phyllobacteriaceae</taxon>
        <taxon>Mesorhizobium</taxon>
    </lineage>
</organism>
<dbReference type="InterPro" id="IPR003594">
    <property type="entry name" value="HATPase_dom"/>
</dbReference>
<dbReference type="Gene3D" id="3.30.565.10">
    <property type="entry name" value="Histidine kinase-like ATPase, C-terminal domain"/>
    <property type="match status" value="1"/>
</dbReference>
<keyword evidence="10" id="KW-1185">Reference proteome</keyword>
<comment type="catalytic activity">
    <reaction evidence="1">
        <text>ATP + protein L-histidine = ADP + protein N-phospho-L-histidine.</text>
        <dbReference type="EC" id="2.7.13.3"/>
    </reaction>
</comment>
<dbReference type="InterPro" id="IPR036890">
    <property type="entry name" value="HATPase_C_sf"/>
</dbReference>
<feature type="domain" description="Histidine kinase" evidence="8">
    <location>
        <begin position="200"/>
        <end position="421"/>
    </location>
</feature>
<evidence type="ECO:0000256" key="4">
    <source>
        <dbReference type="ARBA" id="ARBA00022679"/>
    </source>
</evidence>
<comment type="caution">
    <text evidence="9">The sequence shown here is derived from an EMBL/GenBank/DDBJ whole genome shotgun (WGS) entry which is preliminary data.</text>
</comment>
<dbReference type="SMART" id="SM00387">
    <property type="entry name" value="HATPase_c"/>
    <property type="match status" value="1"/>
</dbReference>
<dbReference type="Pfam" id="PF02518">
    <property type="entry name" value="HATPase_c"/>
    <property type="match status" value="1"/>
</dbReference>
<reference evidence="9 10" key="1">
    <citation type="submission" date="2022-02" db="EMBL/GenBank/DDBJ databases">
        <title>Draft genome sequence of Mezorhizobium retamae strain IRAMC:0171 isolated from Retama raetam nodules.</title>
        <authorList>
            <person name="Bengaied R."/>
            <person name="Sbissi I."/>
            <person name="Huber K."/>
            <person name="Ghodbane F."/>
            <person name="Nouioui I."/>
            <person name="Tarhouni M."/>
            <person name="Gtari M."/>
        </authorList>
    </citation>
    <scope>NUCLEOTIDE SEQUENCE [LARGE SCALE GENOMIC DNA]</scope>
    <source>
        <strain evidence="9 10">IRAMC:0171</strain>
    </source>
</reference>
<name>A0ABS9QJS8_9HYPH</name>
<keyword evidence="7" id="KW-1133">Transmembrane helix</keyword>
<evidence type="ECO:0000256" key="2">
    <source>
        <dbReference type="ARBA" id="ARBA00012438"/>
    </source>
</evidence>
<dbReference type="Pfam" id="PF00512">
    <property type="entry name" value="HisKA"/>
    <property type="match status" value="1"/>
</dbReference>
<keyword evidence="3" id="KW-0597">Phosphoprotein</keyword>
<dbReference type="CDD" id="cd00082">
    <property type="entry name" value="HisKA"/>
    <property type="match status" value="1"/>
</dbReference>
<keyword evidence="9" id="KW-0067">ATP-binding</keyword>
<gene>
    <name evidence="9" type="ORF">L4923_21915</name>
</gene>
<feature type="transmembrane region" description="Helical" evidence="7">
    <location>
        <begin position="22"/>
        <end position="39"/>
    </location>
</feature>